<keyword evidence="12" id="KW-1185">Reference proteome</keyword>
<evidence type="ECO:0000259" key="10">
    <source>
        <dbReference type="PROSITE" id="PS51671"/>
    </source>
</evidence>
<dbReference type="InterPro" id="IPR029753">
    <property type="entry name" value="D-isomer_DH_CS"/>
</dbReference>
<dbReference type="InterPro" id="IPR036291">
    <property type="entry name" value="NAD(P)-bd_dom_sf"/>
</dbReference>
<keyword evidence="9" id="KW-0718">Serine biosynthesis</keyword>
<evidence type="ECO:0000256" key="3">
    <source>
        <dbReference type="ARBA" id="ARBA00005854"/>
    </source>
</evidence>
<evidence type="ECO:0000313" key="11">
    <source>
        <dbReference type="EMBL" id="PTQ74971.1"/>
    </source>
</evidence>
<dbReference type="EMBL" id="QAOH01000003">
    <property type="protein sequence ID" value="PTQ74971.1"/>
    <property type="molecule type" value="Genomic_DNA"/>
</dbReference>
<dbReference type="EC" id="1.1.1.95" evidence="9"/>
<evidence type="ECO:0000256" key="9">
    <source>
        <dbReference type="RuleBase" id="RU363003"/>
    </source>
</evidence>
<dbReference type="UniPathway" id="UPA00135">
    <property type="reaction ID" value="UER00196"/>
</dbReference>
<dbReference type="Gene3D" id="3.30.70.260">
    <property type="match status" value="1"/>
</dbReference>
<accession>A0A2T5HTT2</accession>
<keyword evidence="6 9" id="KW-0520">NAD</keyword>
<evidence type="ECO:0000256" key="2">
    <source>
        <dbReference type="ARBA" id="ARBA00005216"/>
    </source>
</evidence>
<evidence type="ECO:0000313" key="12">
    <source>
        <dbReference type="Proteomes" id="UP000244077"/>
    </source>
</evidence>
<dbReference type="Pfam" id="PF02826">
    <property type="entry name" value="2-Hacid_dh_C"/>
    <property type="match status" value="1"/>
</dbReference>
<dbReference type="OrthoDB" id="9793626at2"/>
<dbReference type="InterPro" id="IPR006236">
    <property type="entry name" value="PGDH"/>
</dbReference>
<comment type="catalytic activity">
    <reaction evidence="7">
        <text>(R)-2-hydroxyglutarate + NAD(+) = 2-oxoglutarate + NADH + H(+)</text>
        <dbReference type="Rhea" id="RHEA:49612"/>
        <dbReference type="ChEBI" id="CHEBI:15378"/>
        <dbReference type="ChEBI" id="CHEBI:15801"/>
        <dbReference type="ChEBI" id="CHEBI:16810"/>
        <dbReference type="ChEBI" id="CHEBI:57540"/>
        <dbReference type="ChEBI" id="CHEBI:57945"/>
        <dbReference type="EC" id="1.1.1.399"/>
    </reaction>
</comment>
<dbReference type="AlphaFoldDB" id="A0A2T5HTT2"/>
<keyword evidence="5 9" id="KW-0560">Oxidoreductase</keyword>
<evidence type="ECO:0000256" key="6">
    <source>
        <dbReference type="ARBA" id="ARBA00023027"/>
    </source>
</evidence>
<dbReference type="InterPro" id="IPR006140">
    <property type="entry name" value="D-isomer_DH_NAD-bd"/>
</dbReference>
<gene>
    <name evidence="11" type="ORF">C8N42_103264</name>
</gene>
<comment type="similarity">
    <text evidence="3 9">Belongs to the D-isomer specific 2-hydroxyacid dehydrogenase family.</text>
</comment>
<dbReference type="PROSITE" id="PS00671">
    <property type="entry name" value="D_2_HYDROXYACID_DH_3"/>
    <property type="match status" value="1"/>
</dbReference>
<keyword evidence="9" id="KW-0028">Amino-acid biosynthesis</keyword>
<evidence type="ECO:0000256" key="7">
    <source>
        <dbReference type="ARBA" id="ARBA00048126"/>
    </source>
</evidence>
<feature type="domain" description="ACT" evidence="10">
    <location>
        <begin position="456"/>
        <end position="530"/>
    </location>
</feature>
<dbReference type="PROSITE" id="PS51671">
    <property type="entry name" value="ACT"/>
    <property type="match status" value="1"/>
</dbReference>
<dbReference type="SUPFAM" id="SSF51735">
    <property type="entry name" value="NAD(P)-binding Rossmann-fold domains"/>
    <property type="match status" value="1"/>
</dbReference>
<dbReference type="InterPro" id="IPR006139">
    <property type="entry name" value="D-isomer_2_OHA_DH_cat_dom"/>
</dbReference>
<proteinExistence type="inferred from homology"/>
<evidence type="ECO:0000256" key="1">
    <source>
        <dbReference type="ARBA" id="ARBA00003800"/>
    </source>
</evidence>
<dbReference type="GO" id="GO:0004617">
    <property type="term" value="F:phosphoglycerate dehydrogenase activity"/>
    <property type="evidence" value="ECO:0007669"/>
    <property type="project" value="UniProtKB-UniRule"/>
</dbReference>
<name>A0A2T5HTT2_9RHOB</name>
<dbReference type="SUPFAM" id="SSF143548">
    <property type="entry name" value="Serine metabolism enzymes domain"/>
    <property type="match status" value="1"/>
</dbReference>
<dbReference type="RefSeq" id="WP_107815625.1">
    <property type="nucleotide sequence ID" value="NZ_QAOH01000003.1"/>
</dbReference>
<comment type="function">
    <text evidence="1">Catalyzes the reversible oxidation of 3-phospho-D-glycerate to 3-phosphonooxypyruvate, the first step of the phosphorylated L-serine biosynthesis pathway. Also catalyzes the reversible oxidation of 2-hydroxyglutarate to 2-oxoglutarate.</text>
</comment>
<dbReference type="InterPro" id="IPR002912">
    <property type="entry name" value="ACT_dom"/>
</dbReference>
<dbReference type="Pfam" id="PF00389">
    <property type="entry name" value="2-Hacid_dh"/>
    <property type="match status" value="1"/>
</dbReference>
<reference evidence="11 12" key="1">
    <citation type="submission" date="2018-04" db="EMBL/GenBank/DDBJ databases">
        <title>Genomic Encyclopedia of Archaeal and Bacterial Type Strains, Phase II (KMG-II): from individual species to whole genera.</title>
        <authorList>
            <person name="Goeker M."/>
        </authorList>
    </citation>
    <scope>NUCLEOTIDE SEQUENCE [LARGE SCALE GENOMIC DNA]</scope>
    <source>
        <strain evidence="11 12">DSM 100434</strain>
    </source>
</reference>
<dbReference type="Pfam" id="PF19304">
    <property type="entry name" value="PGDH_inter"/>
    <property type="match status" value="1"/>
</dbReference>
<dbReference type="SUPFAM" id="SSF52283">
    <property type="entry name" value="Formate/glycerate dehydrogenase catalytic domain-like"/>
    <property type="match status" value="1"/>
</dbReference>
<comment type="catalytic activity">
    <reaction evidence="8 9">
        <text>(2R)-3-phosphoglycerate + NAD(+) = 3-phosphooxypyruvate + NADH + H(+)</text>
        <dbReference type="Rhea" id="RHEA:12641"/>
        <dbReference type="ChEBI" id="CHEBI:15378"/>
        <dbReference type="ChEBI" id="CHEBI:18110"/>
        <dbReference type="ChEBI" id="CHEBI:57540"/>
        <dbReference type="ChEBI" id="CHEBI:57945"/>
        <dbReference type="ChEBI" id="CHEBI:58272"/>
        <dbReference type="EC" id="1.1.1.95"/>
    </reaction>
</comment>
<comment type="pathway">
    <text evidence="2 9">Amino-acid biosynthesis; L-serine biosynthesis; L-serine from 3-phospho-D-glycerate: step 1/3.</text>
</comment>
<dbReference type="PROSITE" id="PS00065">
    <property type="entry name" value="D_2_HYDROXYACID_DH_1"/>
    <property type="match status" value="1"/>
</dbReference>
<dbReference type="SUPFAM" id="SSF55021">
    <property type="entry name" value="ACT-like"/>
    <property type="match status" value="1"/>
</dbReference>
<dbReference type="NCBIfam" id="TIGR01327">
    <property type="entry name" value="PGDH"/>
    <property type="match status" value="1"/>
</dbReference>
<sequence length="530" mass="56657">MAPKVLVSDKLSETAVQIFRDRGIDVDFMPELGKDKEKLAEVIGQYDGLAIRSATKVTPSLLEKATKLKVVGRAGIGTDNVDKEAASKKGVIVMNTPFGNMITTAEHAIALMFAVARQIPAADASTQAGKWEKSKFMGVELTAKTLGVIGAGNIGGIVCNRALGLKMKVIAYDPFLSEERAGELGVEKVELDELLKRADFITLHVPLTDSTRNILSKENLEKTKKGVRIINCARGGLVDEVALAELIKSGHVAGAAFDVFSEEPATENPLFGLPNVVCTPHLGASTTEAQENVALQVAEQMSNYLMDGAVENALNMPSMTAEEAKVMGPWVKLAEALGSFIGQVTEEAIETINITYDGVASEMNLKALEAAVVAGIMQAVNPDVNMVSAPLIAKERGIQLSKTTQDASGSFEGYIKLDIQTVEKYRTIAGTVFSDGKPRFIQIKGITIDAEVGEHMLYTTNKDVPGIIGKLGTLLAEHNENIANFTLGRTDAGGDAIAMTFLDTPVKAETVKALKDSGLFQRVIPLHFKA</sequence>
<dbReference type="CDD" id="cd04902">
    <property type="entry name" value="ACT_3PGDH-xct"/>
    <property type="match status" value="1"/>
</dbReference>
<evidence type="ECO:0000256" key="4">
    <source>
        <dbReference type="ARBA" id="ARBA00021582"/>
    </source>
</evidence>
<evidence type="ECO:0000256" key="5">
    <source>
        <dbReference type="ARBA" id="ARBA00023002"/>
    </source>
</evidence>
<dbReference type="InterPro" id="IPR029009">
    <property type="entry name" value="ASB_dom_sf"/>
</dbReference>
<dbReference type="Proteomes" id="UP000244077">
    <property type="component" value="Unassembled WGS sequence"/>
</dbReference>
<dbReference type="InterPro" id="IPR029752">
    <property type="entry name" value="D-isomer_DH_CS1"/>
</dbReference>
<protein>
    <recommendedName>
        <fullName evidence="4 9">D-3-phosphoglycerate dehydrogenase</fullName>
        <ecNumber evidence="9">1.1.1.95</ecNumber>
    </recommendedName>
</protein>
<dbReference type="Gene3D" id="3.30.1330.90">
    <property type="entry name" value="D-3-phosphoglycerate dehydrogenase, domain 3"/>
    <property type="match status" value="1"/>
</dbReference>
<dbReference type="GO" id="GO:0006564">
    <property type="term" value="P:L-serine biosynthetic process"/>
    <property type="evidence" value="ECO:0007669"/>
    <property type="project" value="UniProtKB-UniRule"/>
</dbReference>
<dbReference type="PANTHER" id="PTHR42938">
    <property type="entry name" value="FORMATE DEHYDROGENASE 1"/>
    <property type="match status" value="1"/>
</dbReference>
<dbReference type="CDD" id="cd12173">
    <property type="entry name" value="PGDH_4"/>
    <property type="match status" value="1"/>
</dbReference>
<dbReference type="Gene3D" id="3.40.50.720">
    <property type="entry name" value="NAD(P)-binding Rossmann-like Domain"/>
    <property type="match status" value="2"/>
</dbReference>
<dbReference type="InterPro" id="IPR045626">
    <property type="entry name" value="PGDH_ASB_dom"/>
</dbReference>
<comment type="caution">
    <text evidence="11">The sequence shown here is derived from an EMBL/GenBank/DDBJ whole genome shotgun (WGS) entry which is preliminary data.</text>
</comment>
<dbReference type="GO" id="GO:0051287">
    <property type="term" value="F:NAD binding"/>
    <property type="evidence" value="ECO:0007669"/>
    <property type="project" value="UniProtKB-UniRule"/>
</dbReference>
<dbReference type="PROSITE" id="PS00670">
    <property type="entry name" value="D_2_HYDROXYACID_DH_2"/>
    <property type="match status" value="1"/>
</dbReference>
<evidence type="ECO:0000256" key="8">
    <source>
        <dbReference type="ARBA" id="ARBA00048731"/>
    </source>
</evidence>
<dbReference type="InterPro" id="IPR045865">
    <property type="entry name" value="ACT-like_dom_sf"/>
</dbReference>
<dbReference type="FunFam" id="3.40.50.720:FF:000021">
    <property type="entry name" value="D-3-phosphoglycerate dehydrogenase"/>
    <property type="match status" value="1"/>
</dbReference>
<organism evidence="11 12">
    <name type="scientific">Celeribacter persicus</name>
    <dbReference type="NCBI Taxonomy" id="1651082"/>
    <lineage>
        <taxon>Bacteria</taxon>
        <taxon>Pseudomonadati</taxon>
        <taxon>Pseudomonadota</taxon>
        <taxon>Alphaproteobacteria</taxon>
        <taxon>Rhodobacterales</taxon>
        <taxon>Roseobacteraceae</taxon>
        <taxon>Celeribacter</taxon>
    </lineage>
</organism>
<dbReference type="PANTHER" id="PTHR42938:SF47">
    <property type="entry name" value="HYDROXYPYRUVATE REDUCTASE"/>
    <property type="match status" value="1"/>
</dbReference>